<dbReference type="InterPro" id="IPR006176">
    <property type="entry name" value="3-OHacyl-CoA_DH_NAD-bd"/>
</dbReference>
<evidence type="ECO:0000259" key="6">
    <source>
        <dbReference type="Pfam" id="PF02737"/>
    </source>
</evidence>
<protein>
    <submittedName>
        <fullName evidence="7">3-hydroxybutyryl-CoA dehydrogenase</fullName>
    </submittedName>
</protein>
<dbReference type="GO" id="GO:0006631">
    <property type="term" value="P:fatty acid metabolic process"/>
    <property type="evidence" value="ECO:0007669"/>
    <property type="project" value="InterPro"/>
</dbReference>
<dbReference type="Gene3D" id="3.40.50.720">
    <property type="entry name" value="NAD(P)-binding Rossmann-like Domain"/>
    <property type="match status" value="1"/>
</dbReference>
<evidence type="ECO:0000313" key="8">
    <source>
        <dbReference type="Proteomes" id="UP000182690"/>
    </source>
</evidence>
<dbReference type="InterPro" id="IPR008927">
    <property type="entry name" value="6-PGluconate_DH-like_C_sf"/>
</dbReference>
<dbReference type="Pfam" id="PF02737">
    <property type="entry name" value="3HCDH_N"/>
    <property type="match status" value="1"/>
</dbReference>
<proteinExistence type="inferred from homology"/>
<organism evidence="7 8">
    <name type="scientific">Leucobacter chromiiresistens</name>
    <dbReference type="NCBI Taxonomy" id="1079994"/>
    <lineage>
        <taxon>Bacteria</taxon>
        <taxon>Bacillati</taxon>
        <taxon>Actinomycetota</taxon>
        <taxon>Actinomycetes</taxon>
        <taxon>Micrococcales</taxon>
        <taxon>Microbacteriaceae</taxon>
        <taxon>Leucobacter</taxon>
    </lineage>
</organism>
<comment type="pathway">
    <text evidence="1">Lipid metabolism; butanoate metabolism.</text>
</comment>
<keyword evidence="3" id="KW-0560">Oxidoreductase</keyword>
<dbReference type="AlphaFoldDB" id="A0A1H1A601"/>
<evidence type="ECO:0000259" key="5">
    <source>
        <dbReference type="Pfam" id="PF00725"/>
    </source>
</evidence>
<comment type="similarity">
    <text evidence="2">Belongs to the 3-hydroxyacyl-CoA dehydrogenase family.</text>
</comment>
<dbReference type="InterPro" id="IPR022694">
    <property type="entry name" value="3-OHacyl-CoA_DH"/>
</dbReference>
<evidence type="ECO:0000256" key="1">
    <source>
        <dbReference type="ARBA" id="ARBA00005086"/>
    </source>
</evidence>
<dbReference type="SUPFAM" id="SSF51735">
    <property type="entry name" value="NAD(P)-binding Rossmann-fold domains"/>
    <property type="match status" value="1"/>
</dbReference>
<reference evidence="7 8" key="1">
    <citation type="submission" date="2016-10" db="EMBL/GenBank/DDBJ databases">
        <authorList>
            <person name="de Groot N.N."/>
        </authorList>
    </citation>
    <scope>NUCLEOTIDE SEQUENCE [LARGE SCALE GENOMIC DNA]</scope>
    <source>
        <strain evidence="7 8">DSM 22788</strain>
    </source>
</reference>
<dbReference type="SUPFAM" id="SSF48179">
    <property type="entry name" value="6-phosphogluconate dehydrogenase C-terminal domain-like"/>
    <property type="match status" value="1"/>
</dbReference>
<evidence type="ECO:0000256" key="2">
    <source>
        <dbReference type="ARBA" id="ARBA00009463"/>
    </source>
</evidence>
<dbReference type="STRING" id="1079994.SAMN04488565_2365"/>
<dbReference type="PANTHER" id="PTHR48075:SF5">
    <property type="entry name" value="3-HYDROXYBUTYRYL-COA DEHYDROGENASE"/>
    <property type="match status" value="1"/>
</dbReference>
<dbReference type="PANTHER" id="PTHR48075">
    <property type="entry name" value="3-HYDROXYACYL-COA DEHYDROGENASE FAMILY PROTEIN"/>
    <property type="match status" value="1"/>
</dbReference>
<accession>A0A1H1A601</accession>
<feature type="domain" description="3-hydroxyacyl-CoA dehydrogenase C-terminal" evidence="5">
    <location>
        <begin position="202"/>
        <end position="296"/>
    </location>
</feature>
<sequence length="297" mass="32483">MERTSPGPAHRERVIMQRLTVLGTGVLGSQIAFQAAYFGKDVVAYDIDDAAIGKLAERWAYLKPLYLRDLPDATPEKLDAAVGRIRATTDLGEALAQAELVIEAVPENLEIKRDTWRRVGELAPAETIFATNSSTLLPSDIAPASGHPERFLALHFANEVWKNNTGEVMGHAGTDPQAFEAVARFAEEIGMVPIRVLKEQPGYVLNSLLVPLLDAASGLLMGGVATPEDIDRTWRIGTGAPLGPFQIFDVIGMMTPYMLNKDSEKPGARAFAEYLKREYIDKGYLGKGSGRGFYTYE</sequence>
<evidence type="ECO:0000256" key="4">
    <source>
        <dbReference type="PIRSR" id="PIRSR000105-1"/>
    </source>
</evidence>
<feature type="domain" description="3-hydroxyacyl-CoA dehydrogenase NAD binding" evidence="6">
    <location>
        <begin position="19"/>
        <end position="199"/>
    </location>
</feature>
<evidence type="ECO:0000313" key="7">
    <source>
        <dbReference type="EMBL" id="SDQ35074.1"/>
    </source>
</evidence>
<gene>
    <name evidence="7" type="ORF">SAMN04488565_2365</name>
</gene>
<dbReference type="GO" id="GO:0070403">
    <property type="term" value="F:NAD+ binding"/>
    <property type="evidence" value="ECO:0007669"/>
    <property type="project" value="InterPro"/>
</dbReference>
<dbReference type="GO" id="GO:0016616">
    <property type="term" value="F:oxidoreductase activity, acting on the CH-OH group of donors, NAD or NADP as acceptor"/>
    <property type="evidence" value="ECO:0007669"/>
    <property type="project" value="InterPro"/>
</dbReference>
<dbReference type="Proteomes" id="UP000182690">
    <property type="component" value="Unassembled WGS sequence"/>
</dbReference>
<dbReference type="InterPro" id="IPR013328">
    <property type="entry name" value="6PGD_dom2"/>
</dbReference>
<evidence type="ECO:0000256" key="3">
    <source>
        <dbReference type="ARBA" id="ARBA00023002"/>
    </source>
</evidence>
<dbReference type="NCBIfam" id="NF006143">
    <property type="entry name" value="PRK08293.1"/>
    <property type="match status" value="1"/>
</dbReference>
<dbReference type="Gene3D" id="1.10.1040.10">
    <property type="entry name" value="N-(1-d-carboxylethyl)-l-norvaline Dehydrogenase, domain 2"/>
    <property type="match status" value="1"/>
</dbReference>
<dbReference type="InterPro" id="IPR036291">
    <property type="entry name" value="NAD(P)-bd_dom_sf"/>
</dbReference>
<dbReference type="InterPro" id="IPR006108">
    <property type="entry name" value="3HC_DH_C"/>
</dbReference>
<dbReference type="PIRSF" id="PIRSF000105">
    <property type="entry name" value="HCDH"/>
    <property type="match status" value="1"/>
</dbReference>
<name>A0A1H1A601_9MICO</name>
<feature type="site" description="Important for catalytic activity" evidence="4">
    <location>
        <position position="155"/>
    </location>
</feature>
<dbReference type="Pfam" id="PF00725">
    <property type="entry name" value="3HCDH"/>
    <property type="match status" value="1"/>
</dbReference>
<dbReference type="eggNOG" id="COG1250">
    <property type="taxonomic scope" value="Bacteria"/>
</dbReference>
<dbReference type="EMBL" id="FNKB01000001">
    <property type="protein sequence ID" value="SDQ35074.1"/>
    <property type="molecule type" value="Genomic_DNA"/>
</dbReference>